<dbReference type="NCBIfam" id="NF006132">
    <property type="entry name" value="PRK08277.1"/>
    <property type="match status" value="1"/>
</dbReference>
<dbReference type="AlphaFoldDB" id="A0A419VZ49"/>
<accession>A0A419VZ49</accession>
<gene>
    <name evidence="3" type="ORF">BC643_3659</name>
</gene>
<keyword evidence="4" id="KW-1185">Reference proteome</keyword>
<dbReference type="PRINTS" id="PR00080">
    <property type="entry name" value="SDRFAMILY"/>
</dbReference>
<comment type="similarity">
    <text evidence="1">Belongs to the short-chain dehydrogenases/reductases (SDR) family.</text>
</comment>
<sequence length="283" mass="30059">MEPISFNDLSGKVCVVTGGYGVLGLEMVKALASVNAKIAILGRNKEAGEKAAAEIASTYGATVIGVQADVLDKDSLESAKAVINAQLGDIDILINGAGGNSPSATTKVEELTESNIDKLEDSFFGLKMEGFDHVFDLNFKGTLLPTMIFAKDMIKNRKGAILNITSMNSYKPLTKIPAYSAAKAAINNFTEWLAVHFAKTGIRVNAIAPGFFITDQNRFLVMDEKTGNFSARGQKIVNGTPMGKFGDPDDMQGATLFLLSDLAKFITGIVIPVDGGFNAYSGV</sequence>
<dbReference type="InterPro" id="IPR002347">
    <property type="entry name" value="SDR_fam"/>
</dbReference>
<comment type="caution">
    <text evidence="3">The sequence shown here is derived from an EMBL/GenBank/DDBJ whole genome shotgun (WGS) entry which is preliminary data.</text>
</comment>
<dbReference type="EMBL" id="RAPN01000002">
    <property type="protein sequence ID" value="RKD88507.1"/>
    <property type="molecule type" value="Genomic_DNA"/>
</dbReference>
<dbReference type="PANTHER" id="PTHR42760">
    <property type="entry name" value="SHORT-CHAIN DEHYDROGENASES/REDUCTASES FAMILY MEMBER"/>
    <property type="match status" value="1"/>
</dbReference>
<dbReference type="SUPFAM" id="SSF51735">
    <property type="entry name" value="NAD(P)-binding Rossmann-fold domains"/>
    <property type="match status" value="1"/>
</dbReference>
<reference evidence="3 4" key="1">
    <citation type="submission" date="2018-09" db="EMBL/GenBank/DDBJ databases">
        <title>Genomic Encyclopedia of Archaeal and Bacterial Type Strains, Phase II (KMG-II): from individual species to whole genera.</title>
        <authorList>
            <person name="Goeker M."/>
        </authorList>
    </citation>
    <scope>NUCLEOTIDE SEQUENCE [LARGE SCALE GENOMIC DNA]</scope>
    <source>
        <strain evidence="3 4">DSM 27148</strain>
    </source>
</reference>
<evidence type="ECO:0000313" key="4">
    <source>
        <dbReference type="Proteomes" id="UP000283387"/>
    </source>
</evidence>
<dbReference type="PANTHER" id="PTHR42760:SF115">
    <property type="entry name" value="3-OXOACYL-[ACYL-CARRIER-PROTEIN] REDUCTASE FABG"/>
    <property type="match status" value="1"/>
</dbReference>
<protein>
    <submittedName>
        <fullName evidence="3">NAD(P)-dependent dehydrogenase (Short-subunit alcohol dehydrogenase family)</fullName>
    </submittedName>
</protein>
<dbReference type="InterPro" id="IPR036291">
    <property type="entry name" value="NAD(P)-bd_dom_sf"/>
</dbReference>
<dbReference type="Proteomes" id="UP000283387">
    <property type="component" value="Unassembled WGS sequence"/>
</dbReference>
<keyword evidence="2" id="KW-0560">Oxidoreductase</keyword>
<proteinExistence type="inferred from homology"/>
<dbReference type="GO" id="GO:0016616">
    <property type="term" value="F:oxidoreductase activity, acting on the CH-OH group of donors, NAD or NADP as acceptor"/>
    <property type="evidence" value="ECO:0007669"/>
    <property type="project" value="TreeGrafter"/>
</dbReference>
<dbReference type="Gene3D" id="3.40.50.720">
    <property type="entry name" value="NAD(P)-binding Rossmann-like Domain"/>
    <property type="match status" value="1"/>
</dbReference>
<dbReference type="FunFam" id="3.40.50.720:FF:000084">
    <property type="entry name" value="Short-chain dehydrogenase reductase"/>
    <property type="match status" value="1"/>
</dbReference>
<evidence type="ECO:0000256" key="2">
    <source>
        <dbReference type="ARBA" id="ARBA00023002"/>
    </source>
</evidence>
<evidence type="ECO:0000256" key="1">
    <source>
        <dbReference type="ARBA" id="ARBA00006484"/>
    </source>
</evidence>
<dbReference type="OrthoDB" id="9803333at2"/>
<dbReference type="PRINTS" id="PR00081">
    <property type="entry name" value="GDHRDH"/>
</dbReference>
<dbReference type="PROSITE" id="PS00061">
    <property type="entry name" value="ADH_SHORT"/>
    <property type="match status" value="1"/>
</dbReference>
<dbReference type="Pfam" id="PF13561">
    <property type="entry name" value="adh_short_C2"/>
    <property type="match status" value="1"/>
</dbReference>
<dbReference type="RefSeq" id="WP_120274661.1">
    <property type="nucleotide sequence ID" value="NZ_RAPN01000002.1"/>
</dbReference>
<evidence type="ECO:0000313" key="3">
    <source>
        <dbReference type="EMBL" id="RKD88507.1"/>
    </source>
</evidence>
<dbReference type="InterPro" id="IPR020904">
    <property type="entry name" value="Sc_DH/Rdtase_CS"/>
</dbReference>
<name>A0A419VZ49_9BACT</name>
<organism evidence="3 4">
    <name type="scientific">Mangrovibacterium diazotrophicum</name>
    <dbReference type="NCBI Taxonomy" id="1261403"/>
    <lineage>
        <taxon>Bacteria</taxon>
        <taxon>Pseudomonadati</taxon>
        <taxon>Bacteroidota</taxon>
        <taxon>Bacteroidia</taxon>
        <taxon>Marinilabiliales</taxon>
        <taxon>Prolixibacteraceae</taxon>
        <taxon>Mangrovibacterium</taxon>
    </lineage>
</organism>